<keyword evidence="1" id="KW-0732">Signal</keyword>
<dbReference type="Pfam" id="PF15882">
    <property type="entry name" value="DUF4735"/>
    <property type="match status" value="1"/>
</dbReference>
<dbReference type="OrthoDB" id="5949187at2759"/>
<evidence type="ECO:0000313" key="3">
    <source>
        <dbReference type="RefSeq" id="XP_026725273.1"/>
    </source>
</evidence>
<sequence>MCVKYIVLFIFISAEVAYSIYPYFDTQDFIYNVPKVYRISITLDKLLEHYEKKPSKDPEWYIALGMARGQLEYTINELDKSVPGKLKENLQNITRRMDRIRNNTDYSSFIYRSKDYEYVVKAILENLDVLSSIMEPISIGTMGTQKPYRFAFEQYVQEARTKMPTRKAADACTMQLLISAMETQTTKTEGSCELTPECSTQILKGSGLAFQQTSRVRAAGLAYLFDCMEGLDLAAHIYKLCIQVYKETKSLEAWDHPPGTKTLFMQQILYCASQGYGEFIKPRWMNRILAWQEPKGCYSDDRQPFLKLTGFIGPASAPTPKEREEEYRVKKAATSEGGACNSLTSAMALGSLVIYIRALLETDQAFQYDVLS</sequence>
<dbReference type="GO" id="GO:0005829">
    <property type="term" value="C:cytosol"/>
    <property type="evidence" value="ECO:0007669"/>
    <property type="project" value="TreeGrafter"/>
</dbReference>
<dbReference type="KEGG" id="tnl:113492139"/>
<dbReference type="RefSeq" id="XP_026725273.1">
    <property type="nucleotide sequence ID" value="XM_026869472.1"/>
</dbReference>
<evidence type="ECO:0000256" key="1">
    <source>
        <dbReference type="SAM" id="SignalP"/>
    </source>
</evidence>
<dbReference type="AlphaFoldDB" id="A0A7E5VAG7"/>
<proteinExistence type="predicted"/>
<dbReference type="InterPro" id="IPR031751">
    <property type="entry name" value="DUF4735"/>
</dbReference>
<dbReference type="PANTHER" id="PTHR33539">
    <property type="entry name" value="UPF0764 PROTEIN C16ORF89"/>
    <property type="match status" value="1"/>
</dbReference>
<reference evidence="3" key="1">
    <citation type="submission" date="2025-08" db="UniProtKB">
        <authorList>
            <consortium name="RefSeq"/>
        </authorList>
    </citation>
    <scope>IDENTIFICATION</scope>
</reference>
<name>A0A7E5VAG7_TRINI</name>
<dbReference type="PANTHER" id="PTHR33539:SF1">
    <property type="entry name" value="UPF0764 PROTEIN C16ORF89"/>
    <property type="match status" value="1"/>
</dbReference>
<accession>A0A7E5VAG7</accession>
<dbReference type="InParanoid" id="A0A7E5VAG7"/>
<dbReference type="GeneID" id="113492139"/>
<dbReference type="Proteomes" id="UP000322000">
    <property type="component" value="Chromosome 3"/>
</dbReference>
<evidence type="ECO:0000313" key="2">
    <source>
        <dbReference type="Proteomes" id="UP000322000"/>
    </source>
</evidence>
<organism evidence="2 3">
    <name type="scientific">Trichoplusia ni</name>
    <name type="common">Cabbage looper</name>
    <dbReference type="NCBI Taxonomy" id="7111"/>
    <lineage>
        <taxon>Eukaryota</taxon>
        <taxon>Metazoa</taxon>
        <taxon>Ecdysozoa</taxon>
        <taxon>Arthropoda</taxon>
        <taxon>Hexapoda</taxon>
        <taxon>Insecta</taxon>
        <taxon>Pterygota</taxon>
        <taxon>Neoptera</taxon>
        <taxon>Endopterygota</taxon>
        <taxon>Lepidoptera</taxon>
        <taxon>Glossata</taxon>
        <taxon>Ditrysia</taxon>
        <taxon>Noctuoidea</taxon>
        <taxon>Noctuidae</taxon>
        <taxon>Plusiinae</taxon>
        <taxon>Trichoplusia</taxon>
    </lineage>
</organism>
<feature type="chain" id="PRO_5028851898" evidence="1">
    <location>
        <begin position="20"/>
        <end position="372"/>
    </location>
</feature>
<keyword evidence="2" id="KW-1185">Reference proteome</keyword>
<dbReference type="GO" id="GO:0016020">
    <property type="term" value="C:membrane"/>
    <property type="evidence" value="ECO:0007669"/>
    <property type="project" value="TreeGrafter"/>
</dbReference>
<protein>
    <submittedName>
        <fullName evidence="3">UPF0764 protein C16orf89 homolog</fullName>
    </submittedName>
</protein>
<feature type="signal peptide" evidence="1">
    <location>
        <begin position="1"/>
        <end position="19"/>
    </location>
</feature>
<gene>
    <name evidence="3" type="primary">LOC113492139</name>
</gene>